<gene>
    <name evidence="2" type="ORF">Aph01nite_49540</name>
</gene>
<evidence type="ECO:0000256" key="1">
    <source>
        <dbReference type="SAM" id="Phobius"/>
    </source>
</evidence>
<accession>A0A919UM58</accession>
<sequence length="159" mass="16464">MLFHWATIAMIPGMLALAGLLRERAPRTANLGAAVGMVGSASAVSLFMTDFYDLALARNLPADQAVAATAAASDLPGFVYGILLPAFLSHAGALILTVSLAATRVAPWWLPVLVTVGIAIPFLTAEQPPAAQSTGALCQLVAYGWAALRTLRTPLPARG</sequence>
<dbReference type="AlphaFoldDB" id="A0A919UM58"/>
<organism evidence="2 3">
    <name type="scientific">Acrocarpospora phusangensis</name>
    <dbReference type="NCBI Taxonomy" id="1070424"/>
    <lineage>
        <taxon>Bacteria</taxon>
        <taxon>Bacillati</taxon>
        <taxon>Actinomycetota</taxon>
        <taxon>Actinomycetes</taxon>
        <taxon>Streptosporangiales</taxon>
        <taxon>Streptosporangiaceae</taxon>
        <taxon>Acrocarpospora</taxon>
    </lineage>
</organism>
<keyword evidence="3" id="KW-1185">Reference proteome</keyword>
<protein>
    <submittedName>
        <fullName evidence="2">Uncharacterized protein</fullName>
    </submittedName>
</protein>
<dbReference type="EMBL" id="BOOA01000043">
    <property type="protein sequence ID" value="GIH26644.1"/>
    <property type="molecule type" value="Genomic_DNA"/>
</dbReference>
<evidence type="ECO:0000313" key="3">
    <source>
        <dbReference type="Proteomes" id="UP000640052"/>
    </source>
</evidence>
<keyword evidence="1" id="KW-0472">Membrane</keyword>
<feature type="transmembrane region" description="Helical" evidence="1">
    <location>
        <begin position="78"/>
        <end position="98"/>
    </location>
</feature>
<dbReference type="Proteomes" id="UP000640052">
    <property type="component" value="Unassembled WGS sequence"/>
</dbReference>
<feature type="transmembrane region" description="Helical" evidence="1">
    <location>
        <begin position="6"/>
        <end position="22"/>
    </location>
</feature>
<evidence type="ECO:0000313" key="2">
    <source>
        <dbReference type="EMBL" id="GIH26644.1"/>
    </source>
</evidence>
<feature type="transmembrane region" description="Helical" evidence="1">
    <location>
        <begin position="105"/>
        <end position="124"/>
    </location>
</feature>
<comment type="caution">
    <text evidence="2">The sequence shown here is derived from an EMBL/GenBank/DDBJ whole genome shotgun (WGS) entry which is preliminary data.</text>
</comment>
<name>A0A919UM58_9ACTN</name>
<keyword evidence="1" id="KW-1133">Transmembrane helix</keyword>
<keyword evidence="1" id="KW-0812">Transmembrane</keyword>
<feature type="transmembrane region" description="Helical" evidence="1">
    <location>
        <begin position="29"/>
        <end position="48"/>
    </location>
</feature>
<reference evidence="2" key="1">
    <citation type="submission" date="2021-01" db="EMBL/GenBank/DDBJ databases">
        <title>Whole genome shotgun sequence of Acrocarpospora phusangensis NBRC 108782.</title>
        <authorList>
            <person name="Komaki H."/>
            <person name="Tamura T."/>
        </authorList>
    </citation>
    <scope>NUCLEOTIDE SEQUENCE</scope>
    <source>
        <strain evidence="2">NBRC 108782</strain>
    </source>
</reference>
<proteinExistence type="predicted"/>